<dbReference type="Proteomes" id="UP000663829">
    <property type="component" value="Unassembled WGS sequence"/>
</dbReference>
<reference evidence="2" key="1">
    <citation type="submission" date="2021-02" db="EMBL/GenBank/DDBJ databases">
        <authorList>
            <person name="Nowell W R."/>
        </authorList>
    </citation>
    <scope>NUCLEOTIDE SEQUENCE</scope>
</reference>
<dbReference type="PANTHER" id="PTHR38016">
    <property type="entry name" value="UNNAMED PRODUCT"/>
    <property type="match status" value="1"/>
</dbReference>
<evidence type="ECO:0000313" key="2">
    <source>
        <dbReference type="EMBL" id="CAF1178515.1"/>
    </source>
</evidence>
<dbReference type="PANTHER" id="PTHR38016:SF1">
    <property type="entry name" value="LIMITING CO2-INDUCIBLE PROTEIN B_C BETA CARBONYIC ANHYDRASE DOMAIN-CONTAINING PROTEIN"/>
    <property type="match status" value="1"/>
</dbReference>
<dbReference type="Pfam" id="PF18599">
    <property type="entry name" value="LCIB_C_CA"/>
    <property type="match status" value="1"/>
</dbReference>
<evidence type="ECO:0000259" key="1">
    <source>
        <dbReference type="Pfam" id="PF18599"/>
    </source>
</evidence>
<feature type="domain" description="Limiting CO2-inducible protein B/C beta carbonyic anhydrase" evidence="1">
    <location>
        <begin position="52"/>
        <end position="259"/>
    </location>
</feature>
<dbReference type="Proteomes" id="UP000682733">
    <property type="component" value="Unassembled WGS sequence"/>
</dbReference>
<accession>A0A814UPF8</accession>
<dbReference type="EMBL" id="CAJOBA010038387">
    <property type="protein sequence ID" value="CAF4059947.1"/>
    <property type="molecule type" value="Genomic_DNA"/>
</dbReference>
<dbReference type="AlphaFoldDB" id="A0A814UPF8"/>
<evidence type="ECO:0000313" key="4">
    <source>
        <dbReference type="EMBL" id="CAF3942711.1"/>
    </source>
</evidence>
<evidence type="ECO:0000313" key="5">
    <source>
        <dbReference type="EMBL" id="CAF4059947.1"/>
    </source>
</evidence>
<dbReference type="Proteomes" id="UP000681722">
    <property type="component" value="Unassembled WGS sequence"/>
</dbReference>
<gene>
    <name evidence="2" type="ORF">GPM918_LOCUS22571</name>
    <name evidence="3" type="ORF">OVA965_LOCUS26358</name>
    <name evidence="4" type="ORF">SRO942_LOCUS22570</name>
    <name evidence="5" type="ORF">TMI583_LOCUS27098</name>
</gene>
<name>A0A814UPF8_9BILA</name>
<sequence length="277" mass="30685">MSNSQKVEIVEGKENRTQSPLCRQCHAKVNVNVKEDTTGFEKALQKYYPKAILINDFVFKTKQALLSEGFYPQVNTMACVGLCRDEITSPFKVAIETIYGSAFSCGALGGLLLCGKTGFSAAHHHVPEKKACLVYFCFTHTAINEKGEIGQVLRNKTGMTQESTACGALMAFTNELKKGIKEPIQIDENDVEMTMLKKRLMASSSKVTPTLFDVTNAAYKIITNDLEHHSLEDSKHHPTRQYALFSGVQIHGPDGHDYVWLGKSSLIRDGKTQSFAL</sequence>
<organism evidence="2 6">
    <name type="scientific">Didymodactylos carnosus</name>
    <dbReference type="NCBI Taxonomy" id="1234261"/>
    <lineage>
        <taxon>Eukaryota</taxon>
        <taxon>Metazoa</taxon>
        <taxon>Spiralia</taxon>
        <taxon>Gnathifera</taxon>
        <taxon>Rotifera</taxon>
        <taxon>Eurotatoria</taxon>
        <taxon>Bdelloidea</taxon>
        <taxon>Philodinida</taxon>
        <taxon>Philodinidae</taxon>
        <taxon>Didymodactylos</taxon>
    </lineage>
</organism>
<comment type="caution">
    <text evidence="2">The sequence shown here is derived from an EMBL/GenBank/DDBJ whole genome shotgun (WGS) entry which is preliminary data.</text>
</comment>
<dbReference type="OrthoDB" id="9973131at2759"/>
<dbReference type="Proteomes" id="UP000677228">
    <property type="component" value="Unassembled WGS sequence"/>
</dbReference>
<evidence type="ECO:0000313" key="6">
    <source>
        <dbReference type="Proteomes" id="UP000663829"/>
    </source>
</evidence>
<proteinExistence type="predicted"/>
<protein>
    <recommendedName>
        <fullName evidence="1">Limiting CO2-inducible protein B/C beta carbonyic anhydrase domain-containing protein</fullName>
    </recommendedName>
</protein>
<dbReference type="EMBL" id="CAJOBC010007778">
    <property type="protein sequence ID" value="CAF3942711.1"/>
    <property type="molecule type" value="Genomic_DNA"/>
</dbReference>
<evidence type="ECO:0000313" key="3">
    <source>
        <dbReference type="EMBL" id="CAF1252810.1"/>
    </source>
</evidence>
<keyword evidence="6" id="KW-1185">Reference proteome</keyword>
<dbReference type="EMBL" id="CAJNOK010016834">
    <property type="protein sequence ID" value="CAF1252810.1"/>
    <property type="molecule type" value="Genomic_DNA"/>
</dbReference>
<dbReference type="EMBL" id="CAJNOQ010007777">
    <property type="protein sequence ID" value="CAF1178515.1"/>
    <property type="molecule type" value="Genomic_DNA"/>
</dbReference>
<dbReference type="InterPro" id="IPR040703">
    <property type="entry name" value="LCIB/C_CA"/>
</dbReference>